<evidence type="ECO:0000256" key="1">
    <source>
        <dbReference type="ARBA" id="ARBA00010894"/>
    </source>
</evidence>
<sequence length="105" mass="11451">MSLDAILVVATARESIADFLQALLIVYIIIIFAYIITSLIFSFGGRIPYSKWSSAALGFLRDVTEPYLGLFRRFIPPIGPVDVSPIVAILVLQIVGGIIISLIRG</sequence>
<keyword evidence="2" id="KW-0812">Transmembrane</keyword>
<dbReference type="EMBL" id="CADCVQ010000065">
    <property type="protein sequence ID" value="CAA9492744.1"/>
    <property type="molecule type" value="Genomic_DNA"/>
</dbReference>
<reference evidence="3" key="1">
    <citation type="submission" date="2020-02" db="EMBL/GenBank/DDBJ databases">
        <authorList>
            <person name="Meier V. D."/>
        </authorList>
    </citation>
    <scope>NUCLEOTIDE SEQUENCE</scope>
    <source>
        <strain evidence="3">AVDCRST_MAG67</strain>
    </source>
</reference>
<name>A0A6J4SDA6_9ACTN</name>
<keyword evidence="3" id="KW-0132">Cell division</keyword>
<evidence type="ECO:0000313" key="3">
    <source>
        <dbReference type="EMBL" id="CAA9492744.1"/>
    </source>
</evidence>
<dbReference type="Pfam" id="PF02325">
    <property type="entry name" value="CCB3_YggT"/>
    <property type="match status" value="1"/>
</dbReference>
<dbReference type="AlphaFoldDB" id="A0A6J4SDA6"/>
<comment type="similarity">
    <text evidence="1">Belongs to the YggT family.</text>
</comment>
<accession>A0A6J4SDA6</accession>
<dbReference type="PANTHER" id="PTHR33219:SF14">
    <property type="entry name" value="PROTEIN COFACTOR ASSEMBLY OF COMPLEX C SUBUNIT B CCB3, CHLOROPLASTIC-RELATED"/>
    <property type="match status" value="1"/>
</dbReference>
<dbReference type="GO" id="GO:0016020">
    <property type="term" value="C:membrane"/>
    <property type="evidence" value="ECO:0007669"/>
    <property type="project" value="InterPro"/>
</dbReference>
<dbReference type="GO" id="GO:0051301">
    <property type="term" value="P:cell division"/>
    <property type="evidence" value="ECO:0007669"/>
    <property type="project" value="UniProtKB-KW"/>
</dbReference>
<gene>
    <name evidence="3" type="ORF">AVDCRST_MAG67-1335</name>
</gene>
<feature type="transmembrane region" description="Helical" evidence="2">
    <location>
        <begin position="83"/>
        <end position="103"/>
    </location>
</feature>
<evidence type="ECO:0000256" key="2">
    <source>
        <dbReference type="SAM" id="Phobius"/>
    </source>
</evidence>
<organism evidence="3">
    <name type="scientific">uncultured Solirubrobacteraceae bacterium</name>
    <dbReference type="NCBI Taxonomy" id="1162706"/>
    <lineage>
        <taxon>Bacteria</taxon>
        <taxon>Bacillati</taxon>
        <taxon>Actinomycetota</taxon>
        <taxon>Thermoleophilia</taxon>
        <taxon>Solirubrobacterales</taxon>
        <taxon>Solirubrobacteraceae</taxon>
        <taxon>environmental samples</taxon>
    </lineage>
</organism>
<feature type="transmembrane region" description="Helical" evidence="2">
    <location>
        <begin position="22"/>
        <end position="43"/>
    </location>
</feature>
<keyword evidence="3" id="KW-0131">Cell cycle</keyword>
<keyword evidence="2" id="KW-1133">Transmembrane helix</keyword>
<proteinExistence type="inferred from homology"/>
<dbReference type="InterPro" id="IPR003425">
    <property type="entry name" value="CCB3/YggT"/>
</dbReference>
<keyword evidence="2" id="KW-0472">Membrane</keyword>
<protein>
    <submittedName>
        <fullName evidence="3">Cell division integral membrane protein, YggT and half-length relatives</fullName>
    </submittedName>
</protein>
<dbReference type="PANTHER" id="PTHR33219">
    <property type="entry name" value="YLMG HOMOLOG PROTEIN 2, CHLOROPLASTIC"/>
    <property type="match status" value="1"/>
</dbReference>